<dbReference type="GO" id="GO:0008643">
    <property type="term" value="P:carbohydrate transport"/>
    <property type="evidence" value="ECO:0007669"/>
    <property type="project" value="InterPro"/>
</dbReference>
<feature type="transmembrane region" description="Helical" evidence="1">
    <location>
        <begin position="86"/>
        <end position="106"/>
    </location>
</feature>
<gene>
    <name evidence="2" type="ORF">DWZ19_01640</name>
</gene>
<feature type="transmembrane region" description="Helical" evidence="1">
    <location>
        <begin position="187"/>
        <end position="207"/>
    </location>
</feature>
<name>A0AAE8DLF5_STRPA</name>
<keyword evidence="1" id="KW-0472">Membrane</keyword>
<dbReference type="InterPro" id="IPR036259">
    <property type="entry name" value="MFS_trans_sf"/>
</dbReference>
<feature type="transmembrane region" description="Helical" evidence="1">
    <location>
        <begin position="151"/>
        <end position="167"/>
    </location>
</feature>
<dbReference type="SUPFAM" id="SSF103473">
    <property type="entry name" value="MFS general substrate transporter"/>
    <property type="match status" value="1"/>
</dbReference>
<dbReference type="PANTHER" id="PTHR11328">
    <property type="entry name" value="MAJOR FACILITATOR SUPERFAMILY DOMAIN-CONTAINING PROTEIN"/>
    <property type="match status" value="1"/>
</dbReference>
<protein>
    <submittedName>
        <fullName evidence="2">MFS transporter</fullName>
    </submittedName>
</protein>
<sequence length="460" mass="51121">MDYKQPEEMMDKKFAFFHATSVSGTAMMIAAILSSYLSVYLTDTVGLAATSVSLLMFIAALWDAINDPLMGVIADRTKTKWGRYRPYFLPAPILLTLFSTLLWFNPNLGSGNFWYYLAMNIGYGMTVTMYTMPQLSILPAHVKSDAIRNKIITYGAGCMALMFTIGSSYGRDLEQVLGKWFGTQNGWIPLMIILGLLSCVSFWGLFVTGKEKYIEPLPERPLTQDLKRILKHKELSPYIVVWMMAAMGYGLMFGTSVYYVMYYIARPDLISTYMLVVSLGALVSMVLLMGIFLRIFKSAKRALQVSVVGSSICYFILFFFGKTNFTFLLVMSFIATALASMQNALVNVLVNDAIDYIQFTEGISANGVISSIQGFAKKCGGTVSNSLPLLLLGLVGYVAGAVGKQNGATLFVLNFMRFGAPIITGAIMLLCLRINPVDKHREDIEVMKSMIRDHSEDNHE</sequence>
<feature type="transmembrane region" description="Helical" evidence="1">
    <location>
        <begin position="14"/>
        <end position="39"/>
    </location>
</feature>
<keyword evidence="1" id="KW-0812">Transmembrane</keyword>
<feature type="transmembrane region" description="Helical" evidence="1">
    <location>
        <begin position="273"/>
        <end position="295"/>
    </location>
</feature>
<evidence type="ECO:0000313" key="3">
    <source>
        <dbReference type="Proteomes" id="UP000285725"/>
    </source>
</evidence>
<dbReference type="Proteomes" id="UP000285725">
    <property type="component" value="Unassembled WGS sequence"/>
</dbReference>
<organism evidence="2 3">
    <name type="scientific">Streptococcus parasanguinis</name>
    <dbReference type="NCBI Taxonomy" id="1318"/>
    <lineage>
        <taxon>Bacteria</taxon>
        <taxon>Bacillati</taxon>
        <taxon>Bacillota</taxon>
        <taxon>Bacilli</taxon>
        <taxon>Lactobacillales</taxon>
        <taxon>Streptococcaceae</taxon>
        <taxon>Streptococcus</taxon>
    </lineage>
</organism>
<feature type="transmembrane region" description="Helical" evidence="1">
    <location>
        <begin position="45"/>
        <end position="65"/>
    </location>
</feature>
<dbReference type="GO" id="GO:0015293">
    <property type="term" value="F:symporter activity"/>
    <property type="evidence" value="ECO:0007669"/>
    <property type="project" value="InterPro"/>
</dbReference>
<feature type="transmembrane region" description="Helical" evidence="1">
    <location>
        <begin position="383"/>
        <end position="402"/>
    </location>
</feature>
<feature type="transmembrane region" description="Helical" evidence="1">
    <location>
        <begin position="238"/>
        <end position="261"/>
    </location>
</feature>
<dbReference type="PANTHER" id="PTHR11328:SF24">
    <property type="entry name" value="MAJOR FACILITATOR SUPERFAMILY (MFS) PROFILE DOMAIN-CONTAINING PROTEIN"/>
    <property type="match status" value="1"/>
</dbReference>
<evidence type="ECO:0000256" key="1">
    <source>
        <dbReference type="SAM" id="Phobius"/>
    </source>
</evidence>
<comment type="caution">
    <text evidence="2">The sequence shown here is derived from an EMBL/GenBank/DDBJ whole genome shotgun (WGS) entry which is preliminary data.</text>
</comment>
<feature type="transmembrane region" description="Helical" evidence="1">
    <location>
        <begin position="408"/>
        <end position="432"/>
    </location>
</feature>
<keyword evidence="1" id="KW-1133">Transmembrane helix</keyword>
<dbReference type="InterPro" id="IPR039672">
    <property type="entry name" value="MFS_2"/>
</dbReference>
<dbReference type="Gene3D" id="1.20.1250.20">
    <property type="entry name" value="MFS general substrate transporter like domains"/>
    <property type="match status" value="1"/>
</dbReference>
<reference evidence="2 3" key="1">
    <citation type="submission" date="2018-08" db="EMBL/GenBank/DDBJ databases">
        <title>A genome reference for cultivated species of the human gut microbiota.</title>
        <authorList>
            <person name="Zou Y."/>
            <person name="Xue W."/>
            <person name="Luo G."/>
        </authorList>
    </citation>
    <scope>NUCLEOTIDE SEQUENCE [LARGE SCALE GENOMIC DNA]</scope>
    <source>
        <strain evidence="2 3">AF30-12BH</strain>
    </source>
</reference>
<feature type="transmembrane region" description="Helical" evidence="1">
    <location>
        <begin position="112"/>
        <end position="130"/>
    </location>
</feature>
<dbReference type="GO" id="GO:0005886">
    <property type="term" value="C:plasma membrane"/>
    <property type="evidence" value="ECO:0007669"/>
    <property type="project" value="TreeGrafter"/>
</dbReference>
<dbReference type="Pfam" id="PF13347">
    <property type="entry name" value="MFS_2"/>
    <property type="match status" value="1"/>
</dbReference>
<dbReference type="AlphaFoldDB" id="A0AAE8DLF5"/>
<accession>A0AAE8DLF5</accession>
<evidence type="ECO:0000313" key="2">
    <source>
        <dbReference type="EMBL" id="RHN27177.1"/>
    </source>
</evidence>
<proteinExistence type="predicted"/>
<dbReference type="RefSeq" id="WP_118396502.1">
    <property type="nucleotide sequence ID" value="NZ_CABJDC010000001.1"/>
</dbReference>
<dbReference type="EMBL" id="QRQU01000001">
    <property type="protein sequence ID" value="RHN27177.1"/>
    <property type="molecule type" value="Genomic_DNA"/>
</dbReference>